<proteinExistence type="predicted"/>
<organism evidence="2 3">
    <name type="scientific">Mauremys mutica</name>
    <name type="common">yellowpond turtle</name>
    <dbReference type="NCBI Taxonomy" id="74926"/>
    <lineage>
        <taxon>Eukaryota</taxon>
        <taxon>Metazoa</taxon>
        <taxon>Chordata</taxon>
        <taxon>Craniata</taxon>
        <taxon>Vertebrata</taxon>
        <taxon>Euteleostomi</taxon>
        <taxon>Archelosauria</taxon>
        <taxon>Testudinata</taxon>
        <taxon>Testudines</taxon>
        <taxon>Cryptodira</taxon>
        <taxon>Durocryptodira</taxon>
        <taxon>Testudinoidea</taxon>
        <taxon>Geoemydidae</taxon>
        <taxon>Geoemydinae</taxon>
        <taxon>Mauremys</taxon>
    </lineage>
</organism>
<protein>
    <submittedName>
        <fullName evidence="2">Uncharacterized protein</fullName>
    </submittedName>
</protein>
<comment type="caution">
    <text evidence="2">The sequence shown here is derived from an EMBL/GenBank/DDBJ whole genome shotgun (WGS) entry which is preliminary data.</text>
</comment>
<dbReference type="AlphaFoldDB" id="A0A9D3XA41"/>
<feature type="region of interest" description="Disordered" evidence="1">
    <location>
        <begin position="59"/>
        <end position="112"/>
    </location>
</feature>
<reference evidence="2" key="1">
    <citation type="submission" date="2021-09" db="EMBL/GenBank/DDBJ databases">
        <title>The genome of Mauremys mutica provides insights into the evolution of semi-aquatic lifestyle.</title>
        <authorList>
            <person name="Gong S."/>
            <person name="Gao Y."/>
        </authorList>
    </citation>
    <scope>NUCLEOTIDE SEQUENCE</scope>
    <source>
        <strain evidence="2">MM-2020</strain>
        <tissue evidence="2">Muscle</tissue>
    </source>
</reference>
<name>A0A9D3XA41_9SAUR</name>
<gene>
    <name evidence="2" type="ORF">KIL84_022153</name>
</gene>
<sequence length="112" mass="12324">MCLSGKAYTGETTEVYVSCCLRLISCECSFNRKCQGNLLLERPGTVRYVFGGQLLEGQGLPQKESGCDPDSSSTPPKVERFELRPLLNNPDKNSSPHLSPNPNPNSPGRPRR</sequence>
<dbReference type="Proteomes" id="UP000827986">
    <property type="component" value="Unassembled WGS sequence"/>
</dbReference>
<evidence type="ECO:0000313" key="3">
    <source>
        <dbReference type="Proteomes" id="UP000827986"/>
    </source>
</evidence>
<feature type="compositionally biased region" description="Pro residues" evidence="1">
    <location>
        <begin position="99"/>
        <end position="112"/>
    </location>
</feature>
<dbReference type="EMBL" id="JAHDVG010000476">
    <property type="protein sequence ID" value="KAH1175628.1"/>
    <property type="molecule type" value="Genomic_DNA"/>
</dbReference>
<evidence type="ECO:0000256" key="1">
    <source>
        <dbReference type="SAM" id="MobiDB-lite"/>
    </source>
</evidence>
<keyword evidence="3" id="KW-1185">Reference proteome</keyword>
<evidence type="ECO:0000313" key="2">
    <source>
        <dbReference type="EMBL" id="KAH1175628.1"/>
    </source>
</evidence>
<accession>A0A9D3XA41</accession>